<dbReference type="GO" id="GO:0003968">
    <property type="term" value="F:RNA-directed RNA polymerase activity"/>
    <property type="evidence" value="ECO:0007669"/>
    <property type="project" value="InterPro"/>
</dbReference>
<evidence type="ECO:0000313" key="2">
    <source>
        <dbReference type="EMBL" id="PIO73655.1"/>
    </source>
</evidence>
<dbReference type="GO" id="GO:0005524">
    <property type="term" value="F:ATP binding"/>
    <property type="evidence" value="ECO:0007669"/>
    <property type="project" value="InterPro"/>
</dbReference>
<dbReference type="Gene3D" id="1.10.260.90">
    <property type="match status" value="1"/>
</dbReference>
<organism evidence="2 3">
    <name type="scientific">Teladorsagia circumcincta</name>
    <name type="common">Brown stomach worm</name>
    <name type="synonym">Ostertagia circumcincta</name>
    <dbReference type="NCBI Taxonomy" id="45464"/>
    <lineage>
        <taxon>Eukaryota</taxon>
        <taxon>Metazoa</taxon>
        <taxon>Ecdysozoa</taxon>
        <taxon>Nematoda</taxon>
        <taxon>Chromadorea</taxon>
        <taxon>Rhabditida</taxon>
        <taxon>Rhabditina</taxon>
        <taxon>Rhabditomorpha</taxon>
        <taxon>Strongyloidea</taxon>
        <taxon>Trichostrongylidae</taxon>
        <taxon>Teladorsagia</taxon>
    </lineage>
</organism>
<gene>
    <name evidence="2" type="ORF">TELCIR_04381</name>
</gene>
<accession>A0A2G9UTS9</accession>
<sequence length="224" mass="25867">MSGSKINMYSTFLMRDLVQEGVVPDFSMWSVTDTTARETFKMVARKVDVPPVENHHHYPSLLSIAKANRKSGMGLQERMLATSMGDYLDSGLWRERKKEVIEDLLQGYTDLGFFNSMGKKEKKKVSGYKGLRLIWYLPATMRLIEHENLGFLMEILKEFPFSVSGYPLYDYGPLMDIAFQGCECFLADDTRITVGDLRIEHWMLQEITQDERQKQLITALSDIR</sequence>
<proteinExistence type="predicted"/>
<reference evidence="2 3" key="1">
    <citation type="submission" date="2015-09" db="EMBL/GenBank/DDBJ databases">
        <title>Draft genome of the parasitic nematode Teladorsagia circumcincta isolate WARC Sus (inbred).</title>
        <authorList>
            <person name="Mitreva M."/>
        </authorList>
    </citation>
    <scope>NUCLEOTIDE SEQUENCE [LARGE SCALE GENOMIC DNA]</scope>
    <source>
        <strain evidence="2 3">S</strain>
    </source>
</reference>
<protein>
    <recommendedName>
        <fullName evidence="1">RNA-directed RNA polymerase fingers/palm subdomains flavivirus domain-containing protein</fullName>
    </recommendedName>
</protein>
<evidence type="ECO:0000259" key="1">
    <source>
        <dbReference type="Pfam" id="PF00972"/>
    </source>
</evidence>
<feature type="domain" description="RNA-directed RNA polymerase fingers/palm subdomains flavivirus" evidence="1">
    <location>
        <begin position="92"/>
        <end position="210"/>
    </location>
</feature>
<dbReference type="AlphaFoldDB" id="A0A2G9UTS9"/>
<dbReference type="Proteomes" id="UP000230423">
    <property type="component" value="Unassembled WGS sequence"/>
</dbReference>
<dbReference type="SUPFAM" id="SSF56672">
    <property type="entry name" value="DNA/RNA polymerases"/>
    <property type="match status" value="1"/>
</dbReference>
<dbReference type="EMBL" id="KZ345413">
    <property type="protein sequence ID" value="PIO73655.1"/>
    <property type="molecule type" value="Genomic_DNA"/>
</dbReference>
<keyword evidence="3" id="KW-1185">Reference proteome</keyword>
<dbReference type="InterPro" id="IPR000208">
    <property type="entry name" value="Flavi_RdRp_fingers/palm"/>
</dbReference>
<name>A0A2G9UTS9_TELCI</name>
<dbReference type="Pfam" id="PF00972">
    <property type="entry name" value="Flavi_NS5"/>
    <property type="match status" value="1"/>
</dbReference>
<evidence type="ECO:0000313" key="3">
    <source>
        <dbReference type="Proteomes" id="UP000230423"/>
    </source>
</evidence>
<dbReference type="InterPro" id="IPR043502">
    <property type="entry name" value="DNA/RNA_pol_sf"/>
</dbReference>